<proteinExistence type="predicted"/>
<dbReference type="AlphaFoldDB" id="A0A4Q7M134"/>
<dbReference type="EMBL" id="SGWX01000001">
    <property type="protein sequence ID" value="RZS61505.1"/>
    <property type="molecule type" value="Genomic_DNA"/>
</dbReference>
<organism evidence="3 4">
    <name type="scientific">Xylanimonas ulmi</name>
    <dbReference type="NCBI Taxonomy" id="228973"/>
    <lineage>
        <taxon>Bacteria</taxon>
        <taxon>Bacillati</taxon>
        <taxon>Actinomycetota</taxon>
        <taxon>Actinomycetes</taxon>
        <taxon>Micrococcales</taxon>
        <taxon>Promicromonosporaceae</taxon>
        <taxon>Xylanimonas</taxon>
    </lineage>
</organism>
<dbReference type="Gene3D" id="3.40.190.10">
    <property type="entry name" value="Periplasmic binding protein-like II"/>
    <property type="match status" value="2"/>
</dbReference>
<feature type="chain" id="PRO_5039165061" evidence="1">
    <location>
        <begin position="26"/>
        <end position="346"/>
    </location>
</feature>
<name>A0A4Q7M134_9MICO</name>
<dbReference type="Gene3D" id="3.40.190.120">
    <property type="entry name" value="Osmoprotection protein (prox), domain 2"/>
    <property type="match status" value="2"/>
</dbReference>
<dbReference type="GO" id="GO:0022857">
    <property type="term" value="F:transmembrane transporter activity"/>
    <property type="evidence" value="ECO:0007669"/>
    <property type="project" value="InterPro"/>
</dbReference>
<dbReference type="OrthoDB" id="9781705at2"/>
<keyword evidence="1" id="KW-0732">Signal</keyword>
<evidence type="ECO:0000313" key="3">
    <source>
        <dbReference type="EMBL" id="RZS61505.1"/>
    </source>
</evidence>
<accession>A0A4Q7M134</accession>
<dbReference type="Proteomes" id="UP000293852">
    <property type="component" value="Unassembled WGS sequence"/>
</dbReference>
<dbReference type="SUPFAM" id="SSF53850">
    <property type="entry name" value="Periplasmic binding protein-like II"/>
    <property type="match status" value="2"/>
</dbReference>
<feature type="domain" description="ABC-type glycine betaine transport system substrate-binding" evidence="2">
    <location>
        <begin position="147"/>
        <end position="344"/>
    </location>
</feature>
<dbReference type="GO" id="GO:0043190">
    <property type="term" value="C:ATP-binding cassette (ABC) transporter complex"/>
    <property type="evidence" value="ECO:0007669"/>
    <property type="project" value="InterPro"/>
</dbReference>
<evidence type="ECO:0000256" key="1">
    <source>
        <dbReference type="SAM" id="SignalP"/>
    </source>
</evidence>
<dbReference type="RefSeq" id="WP_130414243.1">
    <property type="nucleotide sequence ID" value="NZ_SGWX01000001.1"/>
</dbReference>
<evidence type="ECO:0000259" key="2">
    <source>
        <dbReference type="Pfam" id="PF04069"/>
    </source>
</evidence>
<reference evidence="3 4" key="1">
    <citation type="submission" date="2019-02" db="EMBL/GenBank/DDBJ databases">
        <title>Sequencing the genomes of 1000 actinobacteria strains.</title>
        <authorList>
            <person name="Klenk H.-P."/>
        </authorList>
    </citation>
    <scope>NUCLEOTIDE SEQUENCE [LARGE SCALE GENOMIC DNA]</scope>
    <source>
        <strain evidence="3 4">DSM 16932</strain>
    </source>
</reference>
<keyword evidence="4" id="KW-1185">Reference proteome</keyword>
<evidence type="ECO:0000313" key="4">
    <source>
        <dbReference type="Proteomes" id="UP000293852"/>
    </source>
</evidence>
<feature type="domain" description="ABC-type glycine betaine transport system substrate-binding" evidence="2">
    <location>
        <begin position="48"/>
        <end position="131"/>
    </location>
</feature>
<dbReference type="PROSITE" id="PS51257">
    <property type="entry name" value="PROKAR_LIPOPROTEIN"/>
    <property type="match status" value="1"/>
</dbReference>
<dbReference type="InterPro" id="IPR007210">
    <property type="entry name" value="ABC_Gly_betaine_transp_sub-bd"/>
</dbReference>
<protein>
    <submittedName>
        <fullName evidence="3">Osmoprotectant transport system substrate-binding protein</fullName>
    </submittedName>
</protein>
<dbReference type="Pfam" id="PF04069">
    <property type="entry name" value="OpuAC"/>
    <property type="match status" value="2"/>
</dbReference>
<comment type="caution">
    <text evidence="3">The sequence shown here is derived from an EMBL/GenBank/DDBJ whole genome shotgun (WGS) entry which is preliminary data.</text>
</comment>
<sequence>MIRLRPHRPAAPVLALAAGAILLLGACGSPGSSSQSPSDGASDSGGAAAAAATCPAIPDDQLVVLEDDQHLQTVDNVIPAVNAAAADADPGLVALLDSVSAALDTDALVALNKAVDVDRKTSADVAAEWVEAEGVAPSESSAGQGRPIAIGAADFSESATLGNIYAAVLKAAGYDATVVTIGNREAYLPALEAGTQIQVVPEYAGTLAEFLNKAANGADATPVASGDLDATVAALTSLGADAGLTFGAPSAAQDQNAFAVTQAFAQEHELTTLSDLAAACQGLVLGAGPECVERPFCQPGLEEAYGLTFSDFRALDAGGPLTKAALQQGEITLGLVFSSDGALAAG</sequence>
<gene>
    <name evidence="3" type="ORF">EV386_1809</name>
</gene>
<feature type="signal peptide" evidence="1">
    <location>
        <begin position="1"/>
        <end position="25"/>
    </location>
</feature>